<evidence type="ECO:0000313" key="3">
    <source>
        <dbReference type="EMBL" id="MDH5832805.1"/>
    </source>
</evidence>
<feature type="compositionally biased region" description="Polar residues" evidence="1">
    <location>
        <begin position="40"/>
        <end position="50"/>
    </location>
</feature>
<keyword evidence="4" id="KW-1185">Reference proteome</keyword>
<organism evidence="3 4">
    <name type="scientific">Luteimonas kalidii</name>
    <dbReference type="NCBI Taxonomy" id="3042025"/>
    <lineage>
        <taxon>Bacteria</taxon>
        <taxon>Pseudomonadati</taxon>
        <taxon>Pseudomonadota</taxon>
        <taxon>Gammaproteobacteria</taxon>
        <taxon>Lysobacterales</taxon>
        <taxon>Lysobacteraceae</taxon>
        <taxon>Luteimonas</taxon>
    </lineage>
</organism>
<feature type="compositionally biased region" description="Low complexity" evidence="1">
    <location>
        <begin position="77"/>
        <end position="95"/>
    </location>
</feature>
<proteinExistence type="predicted"/>
<evidence type="ECO:0000256" key="1">
    <source>
        <dbReference type="SAM" id="MobiDB-lite"/>
    </source>
</evidence>
<keyword evidence="2" id="KW-0732">Signal</keyword>
<evidence type="ECO:0000256" key="2">
    <source>
        <dbReference type="SAM" id="SignalP"/>
    </source>
</evidence>
<feature type="region of interest" description="Disordered" evidence="1">
    <location>
        <begin position="19"/>
        <end position="134"/>
    </location>
</feature>
<evidence type="ECO:0000313" key="4">
    <source>
        <dbReference type="Proteomes" id="UP001156873"/>
    </source>
</evidence>
<accession>A0ABT6JQ56</accession>
<dbReference type="EMBL" id="JARXRO010000009">
    <property type="protein sequence ID" value="MDH5832805.1"/>
    <property type="molecule type" value="Genomic_DNA"/>
</dbReference>
<reference evidence="3 4" key="1">
    <citation type="submission" date="2023-04" db="EMBL/GenBank/DDBJ databases">
        <title>Luteimonas sp. M1R5S59.</title>
        <authorList>
            <person name="Sun J.-Q."/>
        </authorList>
    </citation>
    <scope>NUCLEOTIDE SEQUENCE [LARGE SCALE GENOMIC DNA]</scope>
    <source>
        <strain evidence="3 4">M1R5S59</strain>
    </source>
</reference>
<name>A0ABT6JQ56_9GAMM</name>
<feature type="chain" id="PRO_5047058392" description="EF-hand domain-containing protein" evidence="2">
    <location>
        <begin position="24"/>
        <end position="182"/>
    </location>
</feature>
<dbReference type="Proteomes" id="UP001156873">
    <property type="component" value="Unassembled WGS sequence"/>
</dbReference>
<dbReference type="RefSeq" id="WP_280576981.1">
    <property type="nucleotide sequence ID" value="NZ_JARXRO010000009.1"/>
</dbReference>
<feature type="signal peptide" evidence="2">
    <location>
        <begin position="1"/>
        <end position="23"/>
    </location>
</feature>
<comment type="caution">
    <text evidence="3">The sequence shown here is derived from an EMBL/GenBank/DDBJ whole genome shotgun (WGS) entry which is preliminary data.</text>
</comment>
<sequence>MKTIHTLASTTLAAAMAAGAAFAQQPTTTPPTGRPETQPNPALTQPTRPLTQPARPVDPPTRPVVQPTRPVDRPTRPLDQPARPLLQPAQPQVQPSRAPEQRGQPPGMAVRDYGNDRMPDYAELNARGDGSVTRNDLSAHSQLLERFDDIDTAPDGTITRAEYEAWKAKTRSRDMARPQDQD</sequence>
<evidence type="ECO:0008006" key="5">
    <source>
        <dbReference type="Google" id="ProtNLM"/>
    </source>
</evidence>
<protein>
    <recommendedName>
        <fullName evidence="5">EF-hand domain-containing protein</fullName>
    </recommendedName>
</protein>
<gene>
    <name evidence="3" type="ORF">QFW81_02500</name>
</gene>